<evidence type="ECO:0000256" key="1">
    <source>
        <dbReference type="ARBA" id="ARBA00004328"/>
    </source>
</evidence>
<dbReference type="EMBL" id="JBHLTM010000028">
    <property type="protein sequence ID" value="MFC0684633.1"/>
    <property type="molecule type" value="Genomic_DNA"/>
</dbReference>
<dbReference type="RefSeq" id="WP_267223082.1">
    <property type="nucleotide sequence ID" value="NZ_JAPCWC010000020.1"/>
</dbReference>
<dbReference type="Gene3D" id="3.30.2400.10">
    <property type="entry name" value="Major capsid protein gp5"/>
    <property type="match status" value="1"/>
</dbReference>
<accession>A0ABV6S5X7</accession>
<dbReference type="Pfam" id="PF05065">
    <property type="entry name" value="Phage_capsid"/>
    <property type="match status" value="1"/>
</dbReference>
<gene>
    <name evidence="3" type="ORF">ACFFF8_08495</name>
</gene>
<dbReference type="InterPro" id="IPR024455">
    <property type="entry name" value="Phage_capsid"/>
</dbReference>
<sequence length="278" mass="29991">MDRTITRVLGTVSALRGLARVVTISAQEYAVLVSQGGTTSGWVGEEGKRAETKASTLAKIVINSGEIYANPAATQRALDDAWLDVAQWLADEVAIEFAEQEGEAFILGDGKDKPRGILTYPMVANTSYAWGKLGFVASGAAAGFSTTAPADALIDLYYSLKKGYRNGATFLTSDLVLGKIRKFKDGDGNYLWAPPTVDMPGTILGKPVETDDNMPELAANAFPVAFGNFKRAYLVADRQGARVLRDPFTNKPNVHFYTTKRVGGAVVNYEALIRRTLI</sequence>
<dbReference type="Gene3D" id="3.30.2320.10">
    <property type="entry name" value="hypothetical protein PF0899 domain"/>
    <property type="match status" value="1"/>
</dbReference>
<evidence type="ECO:0000313" key="3">
    <source>
        <dbReference type="EMBL" id="MFC0684633.1"/>
    </source>
</evidence>
<proteinExistence type="predicted"/>
<name>A0ABV6S5X7_9SPHN</name>
<keyword evidence="4" id="KW-1185">Reference proteome</keyword>
<dbReference type="Proteomes" id="UP001589858">
    <property type="component" value="Unassembled WGS sequence"/>
</dbReference>
<feature type="domain" description="Phage capsid-like C-terminal" evidence="2">
    <location>
        <begin position="3"/>
        <end position="273"/>
    </location>
</feature>
<dbReference type="NCBIfam" id="TIGR01554">
    <property type="entry name" value="major_cap_HK97"/>
    <property type="match status" value="1"/>
</dbReference>
<organism evidence="3 4">
    <name type="scientific">Novosphingobium clariflavum</name>
    <dbReference type="NCBI Taxonomy" id="2029884"/>
    <lineage>
        <taxon>Bacteria</taxon>
        <taxon>Pseudomonadati</taxon>
        <taxon>Pseudomonadota</taxon>
        <taxon>Alphaproteobacteria</taxon>
        <taxon>Sphingomonadales</taxon>
        <taxon>Sphingomonadaceae</taxon>
        <taxon>Novosphingobium</taxon>
    </lineage>
</organism>
<comment type="caution">
    <text evidence="3">The sequence shown here is derived from an EMBL/GenBank/DDBJ whole genome shotgun (WGS) entry which is preliminary data.</text>
</comment>
<comment type="subcellular location">
    <subcellularLocation>
        <location evidence="1">Virion</location>
    </subcellularLocation>
</comment>
<dbReference type="InterPro" id="IPR054612">
    <property type="entry name" value="Phage_capsid-like_C"/>
</dbReference>
<protein>
    <submittedName>
        <fullName evidence="3">Phage major capsid protein</fullName>
    </submittedName>
</protein>
<reference evidence="3 4" key="1">
    <citation type="submission" date="2024-09" db="EMBL/GenBank/DDBJ databases">
        <authorList>
            <person name="Sun Q."/>
            <person name="Mori K."/>
        </authorList>
    </citation>
    <scope>NUCLEOTIDE SEQUENCE [LARGE SCALE GENOMIC DNA]</scope>
    <source>
        <strain evidence="3 4">CICC 11035S</strain>
    </source>
</reference>
<dbReference type="SUPFAM" id="SSF56563">
    <property type="entry name" value="Major capsid protein gp5"/>
    <property type="match status" value="1"/>
</dbReference>
<evidence type="ECO:0000313" key="4">
    <source>
        <dbReference type="Proteomes" id="UP001589858"/>
    </source>
</evidence>
<evidence type="ECO:0000259" key="2">
    <source>
        <dbReference type="Pfam" id="PF05065"/>
    </source>
</evidence>